<proteinExistence type="inferred from homology"/>
<dbReference type="Pfam" id="PF01541">
    <property type="entry name" value="GIY-YIG"/>
    <property type="match status" value="1"/>
</dbReference>
<dbReference type="InterPro" id="IPR035901">
    <property type="entry name" value="GIY-YIG_endonuc_sf"/>
</dbReference>
<keyword evidence="3" id="KW-0255">Endonuclease</keyword>
<gene>
    <name evidence="3" type="ORF">ABID41_002158</name>
</gene>
<dbReference type="InterPro" id="IPR000305">
    <property type="entry name" value="GIY-YIG_endonuc"/>
</dbReference>
<evidence type="ECO:0000313" key="3">
    <source>
        <dbReference type="EMBL" id="MET3527063.1"/>
    </source>
</evidence>
<evidence type="ECO:0000259" key="2">
    <source>
        <dbReference type="PROSITE" id="PS50164"/>
    </source>
</evidence>
<accession>A0ABV2EJ44</accession>
<dbReference type="PANTHER" id="PTHR34477:SF5">
    <property type="entry name" value="BSL5627 PROTEIN"/>
    <property type="match status" value="1"/>
</dbReference>
<dbReference type="SUPFAM" id="SSF82771">
    <property type="entry name" value="GIY-YIG endonuclease"/>
    <property type="match status" value="1"/>
</dbReference>
<feature type="domain" description="GIY-YIG" evidence="2">
    <location>
        <begin position="1"/>
        <end position="77"/>
    </location>
</feature>
<keyword evidence="3" id="KW-0378">Hydrolase</keyword>
<evidence type="ECO:0000313" key="4">
    <source>
        <dbReference type="Proteomes" id="UP001549110"/>
    </source>
</evidence>
<organism evidence="3 4">
    <name type="scientific">Phenylobacterium koreense</name>
    <dbReference type="NCBI Taxonomy" id="266125"/>
    <lineage>
        <taxon>Bacteria</taxon>
        <taxon>Pseudomonadati</taxon>
        <taxon>Pseudomonadota</taxon>
        <taxon>Alphaproteobacteria</taxon>
        <taxon>Caulobacterales</taxon>
        <taxon>Caulobacteraceae</taxon>
        <taxon>Phenylobacterium</taxon>
    </lineage>
</organism>
<dbReference type="PROSITE" id="PS50164">
    <property type="entry name" value="GIY_YIG"/>
    <property type="match status" value="1"/>
</dbReference>
<name>A0ABV2EJ44_9CAUL</name>
<dbReference type="Gene3D" id="3.40.1440.10">
    <property type="entry name" value="GIY-YIG endonuclease"/>
    <property type="match status" value="1"/>
</dbReference>
<dbReference type="GO" id="GO:0004519">
    <property type="term" value="F:endonuclease activity"/>
    <property type="evidence" value="ECO:0007669"/>
    <property type="project" value="UniProtKB-KW"/>
</dbReference>
<comment type="similarity">
    <text evidence="1">Belongs to the UPF0213 family.</text>
</comment>
<protein>
    <submittedName>
        <fullName evidence="3">Endonuclease</fullName>
    </submittedName>
</protein>
<reference evidence="3 4" key="1">
    <citation type="submission" date="2024-06" db="EMBL/GenBank/DDBJ databases">
        <title>Genomic Encyclopedia of Type Strains, Phase IV (KMG-IV): sequencing the most valuable type-strain genomes for metagenomic binning, comparative biology and taxonomic classification.</title>
        <authorList>
            <person name="Goeker M."/>
        </authorList>
    </citation>
    <scope>NUCLEOTIDE SEQUENCE [LARGE SCALE GENOMIC DNA]</scope>
    <source>
        <strain evidence="3 4">DSM 17809</strain>
    </source>
</reference>
<comment type="caution">
    <text evidence="3">The sequence shown here is derived from an EMBL/GenBank/DDBJ whole genome shotgun (WGS) entry which is preliminary data.</text>
</comment>
<dbReference type="RefSeq" id="WP_354297595.1">
    <property type="nucleotide sequence ID" value="NZ_JBEPLU010000001.1"/>
</dbReference>
<dbReference type="InterPro" id="IPR050190">
    <property type="entry name" value="UPF0213_domain"/>
</dbReference>
<sequence>MSFYTYLLASGPYGTLYCGHTDDLASRIWKHKEKAYGGFTAKYNVVRLAWYESHEEREYAFRRERQIKKWNRAWKIRLTEELNPRWDDLYETLNC</sequence>
<dbReference type="CDD" id="cd10448">
    <property type="entry name" value="GIY-YIG_unchar_3"/>
    <property type="match status" value="1"/>
</dbReference>
<keyword evidence="3" id="KW-0540">Nuclease</keyword>
<dbReference type="EMBL" id="JBEPLU010000001">
    <property type="protein sequence ID" value="MET3527063.1"/>
    <property type="molecule type" value="Genomic_DNA"/>
</dbReference>
<evidence type="ECO:0000256" key="1">
    <source>
        <dbReference type="ARBA" id="ARBA00007435"/>
    </source>
</evidence>
<dbReference type="Proteomes" id="UP001549110">
    <property type="component" value="Unassembled WGS sequence"/>
</dbReference>
<dbReference type="PANTHER" id="PTHR34477">
    <property type="entry name" value="UPF0213 PROTEIN YHBQ"/>
    <property type="match status" value="1"/>
</dbReference>
<keyword evidence="4" id="KW-1185">Reference proteome</keyword>